<dbReference type="AlphaFoldDB" id="A0A084WCT9"/>
<dbReference type="EMBL" id="ATLV01022882">
    <property type="status" value="NOT_ANNOTATED_CDS"/>
    <property type="molecule type" value="Genomic_DNA"/>
</dbReference>
<sequence>MVQRVDSPAIDGYLGVPSPPEIDGPGVERQPDHVGPAHEGCVANFSLQRIKAIPSGDRFKLTSITNVSSTSESSTITADAYDVIN</sequence>
<keyword evidence="4" id="KW-1185">Reference proteome</keyword>
<organism evidence="2">
    <name type="scientific">Anopheles sinensis</name>
    <name type="common">Mosquito</name>
    <dbReference type="NCBI Taxonomy" id="74873"/>
    <lineage>
        <taxon>Eukaryota</taxon>
        <taxon>Metazoa</taxon>
        <taxon>Ecdysozoa</taxon>
        <taxon>Arthropoda</taxon>
        <taxon>Hexapoda</taxon>
        <taxon>Insecta</taxon>
        <taxon>Pterygota</taxon>
        <taxon>Neoptera</taxon>
        <taxon>Endopterygota</taxon>
        <taxon>Diptera</taxon>
        <taxon>Nematocera</taxon>
        <taxon>Culicoidea</taxon>
        <taxon>Culicidae</taxon>
        <taxon>Anophelinae</taxon>
        <taxon>Anopheles</taxon>
    </lineage>
</organism>
<name>A0A084WCT9_ANOSI</name>
<evidence type="ECO:0000313" key="3">
    <source>
        <dbReference type="EnsemblMetazoa" id="ASIC016152-PA"/>
    </source>
</evidence>
<reference evidence="2 4" key="1">
    <citation type="journal article" date="2014" name="BMC Genomics">
        <title>Genome sequence of Anopheles sinensis provides insight into genetics basis of mosquito competence for malaria parasites.</title>
        <authorList>
            <person name="Zhou D."/>
            <person name="Zhang D."/>
            <person name="Ding G."/>
            <person name="Shi L."/>
            <person name="Hou Q."/>
            <person name="Ye Y."/>
            <person name="Xu Y."/>
            <person name="Zhou H."/>
            <person name="Xiong C."/>
            <person name="Li S."/>
            <person name="Yu J."/>
            <person name="Hong S."/>
            <person name="Yu X."/>
            <person name="Zou P."/>
            <person name="Chen C."/>
            <person name="Chang X."/>
            <person name="Wang W."/>
            <person name="Lv Y."/>
            <person name="Sun Y."/>
            <person name="Ma L."/>
            <person name="Shen B."/>
            <person name="Zhu C."/>
        </authorList>
    </citation>
    <scope>NUCLEOTIDE SEQUENCE [LARGE SCALE GENOMIC DNA]</scope>
</reference>
<dbReference type="VEuPathDB" id="VectorBase:ASIC016152"/>
<gene>
    <name evidence="2" type="ORF">ZHAS_00016152</name>
</gene>
<accession>A0A084WCT9</accession>
<dbReference type="Proteomes" id="UP000030765">
    <property type="component" value="Unassembled WGS sequence"/>
</dbReference>
<dbReference type="EnsemblMetazoa" id="ASIC016152-RA">
    <property type="protein sequence ID" value="ASIC016152-PA"/>
    <property type="gene ID" value="ASIC016152"/>
</dbReference>
<dbReference type="EMBL" id="KE525337">
    <property type="protein sequence ID" value="KFB48033.1"/>
    <property type="molecule type" value="Genomic_DNA"/>
</dbReference>
<evidence type="ECO:0000313" key="2">
    <source>
        <dbReference type="EMBL" id="KFB48033.1"/>
    </source>
</evidence>
<protein>
    <submittedName>
        <fullName evidence="2 3">Sulfatase</fullName>
    </submittedName>
</protein>
<feature type="region of interest" description="Disordered" evidence="1">
    <location>
        <begin position="1"/>
        <end position="36"/>
    </location>
</feature>
<proteinExistence type="predicted"/>
<evidence type="ECO:0000313" key="4">
    <source>
        <dbReference type="Proteomes" id="UP000030765"/>
    </source>
</evidence>
<evidence type="ECO:0000256" key="1">
    <source>
        <dbReference type="SAM" id="MobiDB-lite"/>
    </source>
</evidence>
<reference evidence="3" key="2">
    <citation type="submission" date="2020-05" db="UniProtKB">
        <authorList>
            <consortium name="EnsemblMetazoa"/>
        </authorList>
    </citation>
    <scope>IDENTIFICATION</scope>
</reference>